<evidence type="ECO:0000313" key="3">
    <source>
        <dbReference type="Proteomes" id="UP000189911"/>
    </source>
</evidence>
<feature type="compositionally biased region" description="Basic and acidic residues" evidence="1">
    <location>
        <begin position="217"/>
        <end position="233"/>
    </location>
</feature>
<feature type="compositionally biased region" description="Basic and acidic residues" evidence="1">
    <location>
        <begin position="189"/>
        <end position="205"/>
    </location>
</feature>
<reference evidence="3" key="1">
    <citation type="submission" date="2016-03" db="EMBL/GenBank/DDBJ databases">
        <authorList>
            <person name="Devillers Hugo."/>
        </authorList>
    </citation>
    <scope>NUCLEOTIDE SEQUENCE [LARGE SCALE GENOMIC DNA]</scope>
</reference>
<sequence>MNDEFSKYIHSRLIEDVQIVLFTDLMANFSICSGKAKKAMYDFYKTTTSKVNCVIVCGYKNGLIQIIDNLKDFKDDDELLDVFIYAFNPMNQFVPVNAMVKRPVAISNCYEVAHEILPAAPVVPTKLDVEETEPSTDVRPEQKSLPAGTKRVATRAQTLPAKPRGSKPQPKAPVKSAGELRSTVLLQKMRQEREDKERDRLEELHKRRQLQQQKANNDPKRKQEMEELSKMFDSEEEQEGSELEQRENEHEESQPEQEDSEPEQRENELPSTLEMANPTEAELGELLETTAEESLLEIKAEPREPEAQEDTSLMFVDDEGYTVTQKPSQKTSSTPVKRPTKAVSTPSEPESKKRKQQSLMNFFNKRK</sequence>
<dbReference type="Proteomes" id="UP000189911">
    <property type="component" value="Chromosome G"/>
</dbReference>
<feature type="compositionally biased region" description="Basic and acidic residues" evidence="1">
    <location>
        <begin position="243"/>
        <end position="253"/>
    </location>
</feature>
<proteinExistence type="predicted"/>
<name>A0A1G4KKJ6_9SACH</name>
<organism evidence="2 3">
    <name type="scientific">Lachancea nothofagi CBS 11611</name>
    <dbReference type="NCBI Taxonomy" id="1266666"/>
    <lineage>
        <taxon>Eukaryota</taxon>
        <taxon>Fungi</taxon>
        <taxon>Dikarya</taxon>
        <taxon>Ascomycota</taxon>
        <taxon>Saccharomycotina</taxon>
        <taxon>Saccharomycetes</taxon>
        <taxon>Saccharomycetales</taxon>
        <taxon>Saccharomycetaceae</taxon>
        <taxon>Lachancea</taxon>
    </lineage>
</organism>
<dbReference type="AlphaFoldDB" id="A0A1G4KKJ6"/>
<gene>
    <name evidence="2" type="ORF">LANO_0G16622G</name>
</gene>
<protein>
    <submittedName>
        <fullName evidence="2">LANO_0G16622g1_1</fullName>
    </submittedName>
</protein>
<evidence type="ECO:0000256" key="1">
    <source>
        <dbReference type="SAM" id="MobiDB-lite"/>
    </source>
</evidence>
<accession>A0A1G4KKJ6</accession>
<dbReference type="OrthoDB" id="4036325at2759"/>
<feature type="compositionally biased region" description="Basic and acidic residues" evidence="1">
    <location>
        <begin position="296"/>
        <end position="306"/>
    </location>
</feature>
<feature type="region of interest" description="Disordered" evidence="1">
    <location>
        <begin position="129"/>
        <end position="367"/>
    </location>
</feature>
<keyword evidence="3" id="KW-1185">Reference proteome</keyword>
<feature type="compositionally biased region" description="Acidic residues" evidence="1">
    <location>
        <begin position="282"/>
        <end position="295"/>
    </location>
</feature>
<feature type="compositionally biased region" description="Polar residues" evidence="1">
    <location>
        <begin position="322"/>
        <end position="335"/>
    </location>
</feature>
<evidence type="ECO:0000313" key="2">
    <source>
        <dbReference type="EMBL" id="SCV05015.1"/>
    </source>
</evidence>
<dbReference type="EMBL" id="LT598453">
    <property type="protein sequence ID" value="SCV05015.1"/>
    <property type="molecule type" value="Genomic_DNA"/>
</dbReference>